<accession>A0ACC1MNK6</accession>
<sequence>MAPAYIADSDDESEGNSYSPPPAAQAEQPPSFCSKSDTASLATSSTDPTFFRNIYKEQIAAAREQQGHLSQLRGGQLQFTAPAGTEQTDPVSLPSQYPEDAPLTVGDANRGYSNALKSVIMREKALRQEDGGQAVDPWAVPSSAEEESMGSKKKFGWTMNVNSSVAYANAREYGASEDEQMRPPSRKRQRLMAEGQDSNIESSLPPTALPINSSLPPTMPISNNTAYLDNFDDLPSTLVPTMSIGNDPSLIINPIGLTNSQKEEYETLEVPVSSNTEQKQHLEQPHGESPNKAAPQSSAKSQRRKTPKKKTKSSQQKTKRRSVKPAITELVTESVQLGTPEQTQEGKPVVVLPDSEDEGYGEDGDIQGAPRHEPEDDVYEMQPSSVKETRKKRGRPERGEREETGTNTGLPEPMGPQNNRKQVMRRGRPKKSAQTVVEEEQEADEMDKIQNKPLEETKTGNDETADVVDTTAQDAPSPHKDIEVNPVVISRGTPQKPEHKKLATPQPGSTGKPIYRIGLSRRSRIAPLLKSLPK</sequence>
<dbReference type="EMBL" id="JANJQO010001969">
    <property type="protein sequence ID" value="KAJ2968535.1"/>
    <property type="molecule type" value="Genomic_DNA"/>
</dbReference>
<name>A0ACC1MNK6_9HYPO</name>
<protein>
    <submittedName>
        <fullName evidence="1">Uncharacterized protein</fullName>
    </submittedName>
</protein>
<organism evidence="1 2">
    <name type="scientific">Zarea fungicola</name>
    <dbReference type="NCBI Taxonomy" id="93591"/>
    <lineage>
        <taxon>Eukaryota</taxon>
        <taxon>Fungi</taxon>
        <taxon>Dikarya</taxon>
        <taxon>Ascomycota</taxon>
        <taxon>Pezizomycotina</taxon>
        <taxon>Sordariomycetes</taxon>
        <taxon>Hypocreomycetidae</taxon>
        <taxon>Hypocreales</taxon>
        <taxon>Cordycipitaceae</taxon>
        <taxon>Zarea</taxon>
    </lineage>
</organism>
<gene>
    <name evidence="1" type="ORF">NQ176_g9131</name>
</gene>
<evidence type="ECO:0000313" key="1">
    <source>
        <dbReference type="EMBL" id="KAJ2968535.1"/>
    </source>
</evidence>
<keyword evidence="2" id="KW-1185">Reference proteome</keyword>
<comment type="caution">
    <text evidence="1">The sequence shown here is derived from an EMBL/GenBank/DDBJ whole genome shotgun (WGS) entry which is preliminary data.</text>
</comment>
<evidence type="ECO:0000313" key="2">
    <source>
        <dbReference type="Proteomes" id="UP001143910"/>
    </source>
</evidence>
<proteinExistence type="predicted"/>
<reference evidence="1" key="1">
    <citation type="submission" date="2022-08" db="EMBL/GenBank/DDBJ databases">
        <title>Genome Sequence of Lecanicillium fungicola.</title>
        <authorList>
            <person name="Buettner E."/>
        </authorList>
    </citation>
    <scope>NUCLEOTIDE SEQUENCE</scope>
    <source>
        <strain evidence="1">Babe33</strain>
    </source>
</reference>
<dbReference type="Proteomes" id="UP001143910">
    <property type="component" value="Unassembled WGS sequence"/>
</dbReference>